<dbReference type="InterPro" id="IPR049304">
    <property type="entry name" value="Gly_rich_dom"/>
</dbReference>
<evidence type="ECO:0000313" key="4">
    <source>
        <dbReference type="Proteomes" id="UP000241185"/>
    </source>
</evidence>
<evidence type="ECO:0000256" key="1">
    <source>
        <dbReference type="SAM" id="MobiDB-lite"/>
    </source>
</evidence>
<protein>
    <submittedName>
        <fullName evidence="3">Minor tail protein</fullName>
    </submittedName>
</protein>
<dbReference type="Proteomes" id="UP000241185">
    <property type="component" value="Segment"/>
</dbReference>
<organism evidence="3 4">
    <name type="scientific">Mycobacterium phage Rem711</name>
    <dbReference type="NCBI Taxonomy" id="2079285"/>
    <lineage>
        <taxon>Viruses</taxon>
        <taxon>Duplodnaviria</taxon>
        <taxon>Heunggongvirae</taxon>
        <taxon>Uroviricota</taxon>
        <taxon>Caudoviricetes</taxon>
        <taxon>Trigintaduovirus</taxon>
        <taxon>Trigintaduovirus rem711</taxon>
    </lineage>
</organism>
<dbReference type="Gene3D" id="2.60.120.260">
    <property type="entry name" value="Galactose-binding domain-like"/>
    <property type="match status" value="1"/>
</dbReference>
<evidence type="ECO:0000313" key="3">
    <source>
        <dbReference type="EMBL" id="AUV60806.1"/>
    </source>
</evidence>
<dbReference type="Pfam" id="PF21722">
    <property type="entry name" value="Gly_rich_2"/>
    <property type="match status" value="1"/>
</dbReference>
<feature type="compositionally biased region" description="Gly residues" evidence="1">
    <location>
        <begin position="702"/>
        <end position="728"/>
    </location>
</feature>
<proteinExistence type="predicted"/>
<keyword evidence="4" id="KW-1185">Reference proteome</keyword>
<reference evidence="4" key="1">
    <citation type="submission" date="2018-01" db="EMBL/GenBank/DDBJ databases">
        <authorList>
            <person name="Gatt S.M."/>
            <person name="Isern S."/>
            <person name="Jenkins M."/>
            <person name="Tan A.L."/>
            <person name="Michael S.F."/>
            <person name="Moore R.E."/>
            <person name="Ware V.C."/>
            <person name="Garlena R.A."/>
            <person name="Russell D.A."/>
            <person name="Pope W.H."/>
            <person name="Jacobs-Sera D."/>
            <person name="Hendrix R.W."/>
            <person name="Hatfull G.F."/>
        </authorList>
    </citation>
    <scope>NUCLEOTIDE SEQUENCE [LARGE SCALE GENOMIC DNA]</scope>
</reference>
<gene>
    <name evidence="3" type="ORF">SEA_REM711_28</name>
</gene>
<feature type="domain" description="Glycine-rich" evidence="2">
    <location>
        <begin position="559"/>
        <end position="801"/>
    </location>
</feature>
<feature type="region of interest" description="Disordered" evidence="1">
    <location>
        <begin position="765"/>
        <end position="793"/>
    </location>
</feature>
<accession>A0A2K9VEU9</accession>
<feature type="region of interest" description="Disordered" evidence="1">
    <location>
        <begin position="675"/>
        <end position="728"/>
    </location>
</feature>
<sequence length="802" mass="80096">MPKAVDRYPQSRGVGNSLYNPLRSGIQGWTDPLGAIDEAAERAGQGIRQRLEDGLDQVLDGVVDTIFNVTGIDLSGPVELLEQLLGVPLAFLDSASLGTAIDVLGQFFPFLAGANADDFDPLEAAAAFINARLSPTGLLASWSALYHEITGEVDGALDDLGELLQHGLFGQIAAGRLGQISAASIDNLNPETLDNPGFDTDASIRDNSEVEWDGTFGRTRPGSMKIVADGTTKTAVSNPLRVVQNREVNVSIWTYYTGVTANPGTTPIRLSVAAYADAPVASDPPVWIADTLIPATAIASPAGDSSDVAGNVDGWVLISGSYTVPAGVDLIVNKVQVTDDCLAGEVHFDDGSRKRAGMLPKEYVEGLIAELTEHAEKIRQTINKAWEALTDLPATVDKTVDDLKNALKSIPQGNIQNFAAALNGAGQDIRDAIVNALGGTGTGHNAAAVIAALQNIPQDAIDGLEDELADLGDGVADALENFVELANGVLSGSWNPASSIAGLIGSLFGTKQKTNQIVEDVAAGWAGTTPTGTPTSVFDTMAAVRDAVLAGYTVSTFTSSTTNWARPTDLVEMVAIVVGGGQNGQAGINNTGTSVRPGGLHGSYLAQALDVATLPAAFDIAVGTAGQRSYVREANATPHAGAVIVESPAQGSPGGIATAFGLSLTSSAPGNGGAGGMAYNSDDPPTGHSATAGAAGDPSGLAAGGTGGSAAPGGSNAGARGGDGGPGGSVSAGALTKCGGGGGGGGGGGRNFSFTGGSGGNGGAGGYPGGAGGSGGNGSGVLGGTAGSAGPGAPGVVWLFYR</sequence>
<dbReference type="EMBL" id="MG770216">
    <property type="protein sequence ID" value="AUV60806.1"/>
    <property type="molecule type" value="Genomic_DNA"/>
</dbReference>
<name>A0A2K9VEU9_9CAUD</name>
<evidence type="ECO:0000259" key="2">
    <source>
        <dbReference type="Pfam" id="PF21722"/>
    </source>
</evidence>